<dbReference type="AlphaFoldDB" id="A0A7I4Y5H5"/>
<name>A0A7I4Y5H5_HAECO</name>
<proteinExistence type="predicted"/>
<protein>
    <submittedName>
        <fullName evidence="2">DNA helicase</fullName>
    </submittedName>
</protein>
<keyword evidence="1" id="KW-1185">Reference proteome</keyword>
<dbReference type="Proteomes" id="UP000025227">
    <property type="component" value="Unplaced"/>
</dbReference>
<reference evidence="2" key="1">
    <citation type="submission" date="2020-12" db="UniProtKB">
        <authorList>
            <consortium name="WormBaseParasite"/>
        </authorList>
    </citation>
    <scope>IDENTIFICATION</scope>
    <source>
        <strain evidence="2">MHco3</strain>
    </source>
</reference>
<dbReference type="OrthoDB" id="5864494at2759"/>
<dbReference type="WBParaSite" id="HCON_00054900-00001">
    <property type="protein sequence ID" value="HCON_00054900-00001"/>
    <property type="gene ID" value="HCON_00054900"/>
</dbReference>
<dbReference type="Gene3D" id="3.40.50.300">
    <property type="entry name" value="P-loop containing nucleotide triphosphate hydrolases"/>
    <property type="match status" value="1"/>
</dbReference>
<evidence type="ECO:0000313" key="2">
    <source>
        <dbReference type="WBParaSite" id="HCON_00054900-00001"/>
    </source>
</evidence>
<organism evidence="1 2">
    <name type="scientific">Haemonchus contortus</name>
    <name type="common">Barber pole worm</name>
    <dbReference type="NCBI Taxonomy" id="6289"/>
    <lineage>
        <taxon>Eukaryota</taxon>
        <taxon>Metazoa</taxon>
        <taxon>Ecdysozoa</taxon>
        <taxon>Nematoda</taxon>
        <taxon>Chromadorea</taxon>
        <taxon>Rhabditida</taxon>
        <taxon>Rhabditina</taxon>
        <taxon>Rhabditomorpha</taxon>
        <taxon>Strongyloidea</taxon>
        <taxon>Trichostrongylidae</taxon>
        <taxon>Haemonchus</taxon>
    </lineage>
</organism>
<sequence>MRDAVAIMFEVRPPAVLVSTTSALLNSVAIDGIFNKWIDQFTPVIGDEASQISEPALMALVIHVPWASYIYVGDIQQLEPHVRCPRSTNPTLLGAQRS</sequence>
<accession>A0A7I4Y5H5</accession>
<dbReference type="InterPro" id="IPR027417">
    <property type="entry name" value="P-loop_NTPase"/>
</dbReference>
<evidence type="ECO:0000313" key="1">
    <source>
        <dbReference type="Proteomes" id="UP000025227"/>
    </source>
</evidence>